<reference evidence="2" key="1">
    <citation type="journal article" name="BMC Genomics">
        <title>Long-read sequencing and de novo genome assembly of marine medaka (Oryzias melastigma).</title>
        <authorList>
            <person name="Liang P."/>
            <person name="Saqib H.S.A."/>
            <person name="Ni X."/>
            <person name="Shen Y."/>
        </authorList>
    </citation>
    <scope>NUCLEOTIDE SEQUENCE</scope>
    <source>
        <strain evidence="2">Bigg-433</strain>
    </source>
</reference>
<name>A0A834FDN5_ORYME</name>
<sequence>MLFVILSKNKVDVYHDGYHGDVACSQNPLTDFSLLLSMKQLPGTVVGVEVQLAPLLMESKSAVGARSCHAGVRDSSLVAVPRASAPNGIQTERAHLRLRSITVGSGTDCSPSLREGGSGRPNSWTENTCVERPQDESTSFDVSSLQSLGAEASLQFTAL</sequence>
<evidence type="ECO:0000313" key="3">
    <source>
        <dbReference type="Proteomes" id="UP000646548"/>
    </source>
</evidence>
<dbReference type="EMBL" id="WKFB01000235">
    <property type="protein sequence ID" value="KAF6730559.1"/>
    <property type="molecule type" value="Genomic_DNA"/>
</dbReference>
<protein>
    <submittedName>
        <fullName evidence="2">Uncharacterized protein</fullName>
    </submittedName>
</protein>
<proteinExistence type="predicted"/>
<evidence type="ECO:0000256" key="1">
    <source>
        <dbReference type="SAM" id="MobiDB-lite"/>
    </source>
</evidence>
<gene>
    <name evidence="2" type="ORF">FQA47_003842</name>
</gene>
<feature type="region of interest" description="Disordered" evidence="1">
    <location>
        <begin position="105"/>
        <end position="143"/>
    </location>
</feature>
<comment type="caution">
    <text evidence="2">The sequence shown here is derived from an EMBL/GenBank/DDBJ whole genome shotgun (WGS) entry which is preliminary data.</text>
</comment>
<evidence type="ECO:0000313" key="2">
    <source>
        <dbReference type="EMBL" id="KAF6730559.1"/>
    </source>
</evidence>
<organism evidence="2 3">
    <name type="scientific">Oryzias melastigma</name>
    <name type="common">Marine medaka</name>
    <dbReference type="NCBI Taxonomy" id="30732"/>
    <lineage>
        <taxon>Eukaryota</taxon>
        <taxon>Metazoa</taxon>
        <taxon>Chordata</taxon>
        <taxon>Craniata</taxon>
        <taxon>Vertebrata</taxon>
        <taxon>Euteleostomi</taxon>
        <taxon>Actinopterygii</taxon>
        <taxon>Neopterygii</taxon>
        <taxon>Teleostei</taxon>
        <taxon>Neoteleostei</taxon>
        <taxon>Acanthomorphata</taxon>
        <taxon>Ovalentaria</taxon>
        <taxon>Atherinomorphae</taxon>
        <taxon>Beloniformes</taxon>
        <taxon>Adrianichthyidae</taxon>
        <taxon>Oryziinae</taxon>
        <taxon>Oryzias</taxon>
    </lineage>
</organism>
<accession>A0A834FDN5</accession>
<dbReference type="Proteomes" id="UP000646548">
    <property type="component" value="Unassembled WGS sequence"/>
</dbReference>
<dbReference type="AlphaFoldDB" id="A0A834FDN5"/>